<dbReference type="EMBL" id="OUUW01000006">
    <property type="protein sequence ID" value="SPP82545.1"/>
    <property type="molecule type" value="Genomic_DNA"/>
</dbReference>
<keyword evidence="8" id="KW-0720">Serine protease</keyword>
<proteinExistence type="inferred from homology"/>
<reference evidence="12" key="1">
    <citation type="submission" date="2018-01" db="EMBL/GenBank/DDBJ databases">
        <authorList>
            <person name="Alioto T."/>
            <person name="Alioto T."/>
        </authorList>
    </citation>
    <scope>NUCLEOTIDE SEQUENCE [LARGE SCALE GENOMIC DNA]</scope>
</reference>
<dbReference type="PROSITE" id="PS00135">
    <property type="entry name" value="TRYPSIN_SER"/>
    <property type="match status" value="1"/>
</dbReference>
<name>A0A3B0JK01_DROGU</name>
<dbReference type="PROSITE" id="PS50240">
    <property type="entry name" value="TRYPSIN_DOM"/>
    <property type="match status" value="1"/>
</dbReference>
<dbReference type="PROSITE" id="PS00134">
    <property type="entry name" value="TRYPSIN_HIS"/>
    <property type="match status" value="1"/>
</dbReference>
<evidence type="ECO:0000256" key="7">
    <source>
        <dbReference type="ARBA" id="ARBA00024195"/>
    </source>
</evidence>
<dbReference type="FunFam" id="2.40.10.10:FF:000028">
    <property type="entry name" value="Serine protease easter"/>
    <property type="match status" value="1"/>
</dbReference>
<dbReference type="SMART" id="SM00020">
    <property type="entry name" value="Tryp_SPc"/>
    <property type="match status" value="1"/>
</dbReference>
<dbReference type="InterPro" id="IPR001254">
    <property type="entry name" value="Trypsin_dom"/>
</dbReference>
<evidence type="ECO:0000313" key="12">
    <source>
        <dbReference type="Proteomes" id="UP000268350"/>
    </source>
</evidence>
<evidence type="ECO:0000256" key="1">
    <source>
        <dbReference type="ARBA" id="ARBA00022723"/>
    </source>
</evidence>
<evidence type="ECO:0000256" key="4">
    <source>
        <dbReference type="ARBA" id="ARBA00023145"/>
    </source>
</evidence>
<comment type="similarity">
    <text evidence="7">Belongs to the peptidase S1 family. CLIP subfamily.</text>
</comment>
<dbReference type="InterPro" id="IPR051487">
    <property type="entry name" value="Ser/Thr_Proteases_Immune/Dev"/>
</dbReference>
<keyword evidence="2 9" id="KW-0732">Signal</keyword>
<dbReference type="InterPro" id="IPR001314">
    <property type="entry name" value="Peptidase_S1A"/>
</dbReference>
<accession>A0A3B0JK01</accession>
<keyword evidence="8" id="KW-0378">Hydrolase</keyword>
<dbReference type="InterPro" id="IPR043504">
    <property type="entry name" value="Peptidase_S1_PA_chymotrypsin"/>
</dbReference>
<dbReference type="STRING" id="7266.A0A3B0JK01"/>
<dbReference type="OMA" id="ANPEWIC"/>
<feature type="chain" id="PRO_5017404151" evidence="9">
    <location>
        <begin position="27"/>
        <end position="344"/>
    </location>
</feature>
<dbReference type="Gene3D" id="2.40.10.10">
    <property type="entry name" value="Trypsin-like serine proteases"/>
    <property type="match status" value="1"/>
</dbReference>
<dbReference type="InterPro" id="IPR033116">
    <property type="entry name" value="TRYPSIN_SER"/>
</dbReference>
<dbReference type="GO" id="GO:0046872">
    <property type="term" value="F:metal ion binding"/>
    <property type="evidence" value="ECO:0007669"/>
    <property type="project" value="UniProtKB-KW"/>
</dbReference>
<keyword evidence="1" id="KW-0479">Metal-binding</keyword>
<dbReference type="OrthoDB" id="6339452at2759"/>
<feature type="domain" description="Peptidase S1" evidence="10">
    <location>
        <begin position="98"/>
        <end position="336"/>
    </location>
</feature>
<dbReference type="CDD" id="cd00190">
    <property type="entry name" value="Tryp_SPc"/>
    <property type="match status" value="1"/>
</dbReference>
<dbReference type="PANTHER" id="PTHR24256">
    <property type="entry name" value="TRYPTASE-RELATED"/>
    <property type="match status" value="1"/>
</dbReference>
<keyword evidence="4" id="KW-0865">Zymogen</keyword>
<keyword evidence="12" id="KW-1185">Reference proteome</keyword>
<organism evidence="11 12">
    <name type="scientific">Drosophila guanche</name>
    <name type="common">Fruit fly</name>
    <dbReference type="NCBI Taxonomy" id="7266"/>
    <lineage>
        <taxon>Eukaryota</taxon>
        <taxon>Metazoa</taxon>
        <taxon>Ecdysozoa</taxon>
        <taxon>Arthropoda</taxon>
        <taxon>Hexapoda</taxon>
        <taxon>Insecta</taxon>
        <taxon>Pterygota</taxon>
        <taxon>Neoptera</taxon>
        <taxon>Endopterygota</taxon>
        <taxon>Diptera</taxon>
        <taxon>Brachycera</taxon>
        <taxon>Muscomorpha</taxon>
        <taxon>Ephydroidea</taxon>
        <taxon>Drosophilidae</taxon>
        <taxon>Drosophila</taxon>
        <taxon>Sophophora</taxon>
    </lineage>
</organism>
<evidence type="ECO:0000313" key="11">
    <source>
        <dbReference type="EMBL" id="SPP82545.1"/>
    </source>
</evidence>
<sequence>MFSSCLTMLFRLVFVFLFCVLKGNQAVVHWNYTQCDSVAEKCVSYRDCINARNLQYIKVCALRAICCPIPKRRHADTPSSRACLKYSKDNTFCPSHLFVSHSNESIRNELQYMAHIAQRNPNGTYKIGDCGGTLIHNKFVLTAAHCVNRERNIGTQEEEFVVRLGGHNATDGDIYEVARKIPHPDYDGDVMNDIALVELTSKVVFNDRIKPACLPTTSGDEHDSMTVSGWGRYSATTPNAQSPVLRKADLKLFHLSECGPEALEEMHICAGGDKQTSDSCQGDSGGPLAIWHPEWGSCLGQVFGIVSHGSLCHEPSPRTKYIRVFHYLRWIEDIVWNVTSENTD</sequence>
<evidence type="ECO:0000256" key="6">
    <source>
        <dbReference type="ARBA" id="ARBA00023180"/>
    </source>
</evidence>
<keyword evidence="8 11" id="KW-0645">Protease</keyword>
<keyword evidence="6" id="KW-0325">Glycoprotein</keyword>
<evidence type="ECO:0000256" key="2">
    <source>
        <dbReference type="ARBA" id="ARBA00022729"/>
    </source>
</evidence>
<dbReference type="InterPro" id="IPR018114">
    <property type="entry name" value="TRYPSIN_HIS"/>
</dbReference>
<dbReference type="GO" id="GO:0004252">
    <property type="term" value="F:serine-type endopeptidase activity"/>
    <property type="evidence" value="ECO:0007669"/>
    <property type="project" value="InterPro"/>
</dbReference>
<dbReference type="SUPFAM" id="SSF50494">
    <property type="entry name" value="Trypsin-like serine proteases"/>
    <property type="match status" value="1"/>
</dbReference>
<keyword evidence="5" id="KW-1015">Disulfide bond</keyword>
<gene>
    <name evidence="11" type="ORF">DGUA_6G014433</name>
</gene>
<dbReference type="Pfam" id="PF00089">
    <property type="entry name" value="Trypsin"/>
    <property type="match status" value="1"/>
</dbReference>
<dbReference type="AlphaFoldDB" id="A0A3B0JK01"/>
<dbReference type="InterPro" id="IPR009003">
    <property type="entry name" value="Peptidase_S1_PA"/>
</dbReference>
<evidence type="ECO:0000256" key="8">
    <source>
        <dbReference type="RuleBase" id="RU363034"/>
    </source>
</evidence>
<evidence type="ECO:0000256" key="9">
    <source>
        <dbReference type="SAM" id="SignalP"/>
    </source>
</evidence>
<evidence type="ECO:0000256" key="5">
    <source>
        <dbReference type="ARBA" id="ARBA00023157"/>
    </source>
</evidence>
<evidence type="ECO:0000256" key="3">
    <source>
        <dbReference type="ARBA" id="ARBA00022837"/>
    </source>
</evidence>
<keyword evidence="3" id="KW-0106">Calcium</keyword>
<evidence type="ECO:0000259" key="10">
    <source>
        <dbReference type="PROSITE" id="PS50240"/>
    </source>
</evidence>
<protein>
    <submittedName>
        <fullName evidence="11">Blast:Serine protease persephone</fullName>
    </submittedName>
</protein>
<dbReference type="GO" id="GO:0006508">
    <property type="term" value="P:proteolysis"/>
    <property type="evidence" value="ECO:0007669"/>
    <property type="project" value="UniProtKB-KW"/>
</dbReference>
<feature type="signal peptide" evidence="9">
    <location>
        <begin position="1"/>
        <end position="26"/>
    </location>
</feature>
<dbReference type="Proteomes" id="UP000268350">
    <property type="component" value="Unassembled WGS sequence"/>
</dbReference>
<dbReference type="PRINTS" id="PR00722">
    <property type="entry name" value="CHYMOTRYPSIN"/>
</dbReference>